<feature type="compositionally biased region" description="Polar residues" evidence="1">
    <location>
        <begin position="23"/>
        <end position="38"/>
    </location>
</feature>
<dbReference type="CDD" id="cd00303">
    <property type="entry name" value="retropepsin_like"/>
    <property type="match status" value="1"/>
</dbReference>
<dbReference type="CDD" id="cd01647">
    <property type="entry name" value="RT_LTR"/>
    <property type="match status" value="1"/>
</dbReference>
<feature type="region of interest" description="Disordered" evidence="1">
    <location>
        <begin position="72"/>
        <end position="91"/>
    </location>
</feature>
<dbReference type="Gene3D" id="3.30.70.270">
    <property type="match status" value="1"/>
</dbReference>
<feature type="domain" description="Reverse transcriptase" evidence="2">
    <location>
        <begin position="258"/>
        <end position="444"/>
    </location>
</feature>
<dbReference type="SUPFAM" id="SSF56672">
    <property type="entry name" value="DNA/RNA polymerases"/>
    <property type="match status" value="1"/>
</dbReference>
<dbReference type="InterPro" id="IPR036875">
    <property type="entry name" value="Znf_CCHC_sf"/>
</dbReference>
<name>D3IVM0_PHYED</name>
<feature type="region of interest" description="Disordered" evidence="1">
    <location>
        <begin position="1"/>
        <end position="38"/>
    </location>
</feature>
<dbReference type="SUPFAM" id="SSF57756">
    <property type="entry name" value="Retrovirus zinc finger-like domains"/>
    <property type="match status" value="1"/>
</dbReference>
<dbReference type="PROSITE" id="PS50878">
    <property type="entry name" value="RT_POL"/>
    <property type="match status" value="1"/>
</dbReference>
<dbReference type="InterPro" id="IPR000477">
    <property type="entry name" value="RT_dom"/>
</dbReference>
<proteinExistence type="predicted"/>
<dbReference type="InterPro" id="IPR053134">
    <property type="entry name" value="RNA-dir_DNA_polymerase"/>
</dbReference>
<dbReference type="AlphaFoldDB" id="D3IVM0"/>
<accession>D3IVM0</accession>
<dbReference type="Pfam" id="PF00078">
    <property type="entry name" value="RVT_1"/>
    <property type="match status" value="1"/>
</dbReference>
<dbReference type="InterPro" id="IPR021109">
    <property type="entry name" value="Peptidase_aspartic_dom_sf"/>
</dbReference>
<organism evidence="3">
    <name type="scientific">Phyllostachys edulis</name>
    <name type="common">Tortoise shell bamboo</name>
    <name type="synonym">Bambusa edulis</name>
    <dbReference type="NCBI Taxonomy" id="38705"/>
    <lineage>
        <taxon>Eukaryota</taxon>
        <taxon>Viridiplantae</taxon>
        <taxon>Streptophyta</taxon>
        <taxon>Embryophyta</taxon>
        <taxon>Tracheophyta</taxon>
        <taxon>Spermatophyta</taxon>
        <taxon>Magnoliopsida</taxon>
        <taxon>Liliopsida</taxon>
        <taxon>Poales</taxon>
        <taxon>Poaceae</taxon>
        <taxon>BOP clade</taxon>
        <taxon>Bambusoideae</taxon>
        <taxon>Arundinarodae</taxon>
        <taxon>Arundinarieae</taxon>
        <taxon>Arundinariinae</taxon>
        <taxon>Phyllostachys</taxon>
    </lineage>
</organism>
<sequence>MTHEQAAVPHPLALASHSRIDSQRPNNPSFHNTSSGGQVQKKALNSAARITCFYCNELGYYANKCLKKQQPAAPVRPNQGVPASGSTPAARPPAQLVKGHVNHIIAEEAQTAPDVVLGMFLVNSVPASVLFDSGASHSFVSRVPFLADLIVLQSQGLDVILGIDWLAKNQGVKVEFKPETSIRESSILTSLKDEKLEGIPVVTEYPDVFPEELPGMPPDRNIMFLIDLVPGIAPISKRPYRMPANELAELKKQIKELQDKCYIQPSSSPWGAPVLFVKKKDNSMRMCVEYRLLNEVTIKNNYPLPIIDDLFDQLKGASVFSKIDLRSGYHQLKIRPEDIPKTAFTTRYGLYEFTVMSFDLTNTPVYFMSMMNKVFMDFLDKFVVVFIDDILIYSRDEDEHEKHLRAVLERLREQQLYAKFSKSEFWLSQVAFLRHIMSTGGVVVDPVKVEAVMD</sequence>
<dbReference type="SUPFAM" id="SSF50630">
    <property type="entry name" value="Acid proteases"/>
    <property type="match status" value="1"/>
</dbReference>
<evidence type="ECO:0000313" key="3">
    <source>
        <dbReference type="EMBL" id="ADB85360.1"/>
    </source>
</evidence>
<dbReference type="Pfam" id="PF08284">
    <property type="entry name" value="RVP_2"/>
    <property type="match status" value="1"/>
</dbReference>
<dbReference type="InterPro" id="IPR043502">
    <property type="entry name" value="DNA/RNA_pol_sf"/>
</dbReference>
<dbReference type="PANTHER" id="PTHR24559">
    <property type="entry name" value="TRANSPOSON TY3-I GAG-POL POLYPROTEIN"/>
    <property type="match status" value="1"/>
</dbReference>
<protein>
    <submittedName>
        <fullName evidence="3">Putative retrotransposon protein</fullName>
    </submittedName>
</protein>
<dbReference type="PANTHER" id="PTHR24559:SF444">
    <property type="entry name" value="REVERSE TRANSCRIPTASE DOMAIN-CONTAINING PROTEIN"/>
    <property type="match status" value="1"/>
</dbReference>
<dbReference type="GO" id="GO:0003676">
    <property type="term" value="F:nucleic acid binding"/>
    <property type="evidence" value="ECO:0007669"/>
    <property type="project" value="InterPro"/>
</dbReference>
<dbReference type="Gene3D" id="3.10.10.10">
    <property type="entry name" value="HIV Type 1 Reverse Transcriptase, subunit A, domain 1"/>
    <property type="match status" value="1"/>
</dbReference>
<dbReference type="InterPro" id="IPR043128">
    <property type="entry name" value="Rev_trsase/Diguanyl_cyclase"/>
</dbReference>
<evidence type="ECO:0000259" key="2">
    <source>
        <dbReference type="PROSITE" id="PS50878"/>
    </source>
</evidence>
<dbReference type="EMBL" id="GQ252866">
    <property type="protein sequence ID" value="ADB85360.1"/>
    <property type="molecule type" value="Genomic_DNA"/>
</dbReference>
<evidence type="ECO:0000256" key="1">
    <source>
        <dbReference type="SAM" id="MobiDB-lite"/>
    </source>
</evidence>
<dbReference type="GO" id="GO:0008270">
    <property type="term" value="F:zinc ion binding"/>
    <property type="evidence" value="ECO:0007669"/>
    <property type="project" value="InterPro"/>
</dbReference>
<reference evidence="3" key="1">
    <citation type="journal article" date="2010" name="J. Integr. Plant Biol.">
        <title>Insights into the bamboo genome: syntenic relationships to rice and sorghum.</title>
        <authorList>
            <person name="Gui Y.J."/>
            <person name="Zhou Y."/>
            <person name="Wang Y."/>
            <person name="Wang S."/>
            <person name="Wang S.Y."/>
            <person name="Hu Y."/>
            <person name="Bo S.P."/>
            <person name="Chen H."/>
            <person name="Zhou C.P."/>
            <person name="Ma N.X."/>
            <person name="Zhang T.Z."/>
            <person name="Fan L.J."/>
        </authorList>
    </citation>
    <scope>NUCLEOTIDE SEQUENCE</scope>
    <source>
        <tissue evidence="3">Shoot</tissue>
    </source>
</reference>